<dbReference type="Proteomes" id="UP000243217">
    <property type="component" value="Unassembled WGS sequence"/>
</dbReference>
<dbReference type="GO" id="GO:0005743">
    <property type="term" value="C:mitochondrial inner membrane"/>
    <property type="evidence" value="ECO:0007669"/>
    <property type="project" value="TreeGrafter"/>
</dbReference>
<keyword evidence="9" id="KW-1185">Reference proteome</keyword>
<sequence length="358" mass="39272">MLRAASILQIRAQFRKSTLSAGRFVQQSNQSSQPFRCAFSTIAPVPSDDSTTVVTVPTAPESINLDPVMLQNGVDFVHTAISPATAEMGYSLAEIAVRVLDVVHATTGLPWWATIVASTVAVRSMFFPISVMSMKNSARMNIMKPKLDKLQEEIRNAQDAHDPKKMAEFRARAQNLFKEHQVRPFLSFLMPLSQLPIFLGFFWGLQEITKFIPDYATDGTLWFENLAEPDPTYALPILSSALMIASMEAGGEGMPKEYLSQAKMGMRLVALIMVPVATTFQSGVLVYWVTSNTFTLTQTLLLKVPAIRSALGIPTPKVLAPSFATATTVTPFQAAVAQAQKGKTVQTFQNKPPKAKKN</sequence>
<keyword evidence="4 6" id="KW-0472">Membrane</keyword>
<dbReference type="InterPro" id="IPR028055">
    <property type="entry name" value="YidC/Oxa/ALB_C"/>
</dbReference>
<name>A0A1V9ZCP9_9STRA</name>
<evidence type="ECO:0000256" key="6">
    <source>
        <dbReference type="SAM" id="Phobius"/>
    </source>
</evidence>
<dbReference type="AlphaFoldDB" id="A0A1V9ZCP9"/>
<accession>A0A1V9ZCP9</accession>
<evidence type="ECO:0000256" key="2">
    <source>
        <dbReference type="ARBA" id="ARBA00022692"/>
    </source>
</evidence>
<dbReference type="InterPro" id="IPR001708">
    <property type="entry name" value="YidC/ALB3/OXA1/COX18"/>
</dbReference>
<proteinExistence type="inferred from homology"/>
<evidence type="ECO:0000256" key="5">
    <source>
        <dbReference type="RuleBase" id="RU003945"/>
    </source>
</evidence>
<dbReference type="CDD" id="cd20069">
    <property type="entry name" value="5TM_Oxa1-like"/>
    <property type="match status" value="1"/>
</dbReference>
<evidence type="ECO:0000256" key="1">
    <source>
        <dbReference type="ARBA" id="ARBA00004141"/>
    </source>
</evidence>
<feature type="transmembrane region" description="Helical" evidence="6">
    <location>
        <begin position="268"/>
        <end position="289"/>
    </location>
</feature>
<comment type="subcellular location">
    <subcellularLocation>
        <location evidence="1 5">Membrane</location>
        <topology evidence="1 5">Multi-pass membrane protein</topology>
    </subcellularLocation>
</comment>
<feature type="transmembrane region" description="Helical" evidence="6">
    <location>
        <begin position="185"/>
        <end position="205"/>
    </location>
</feature>
<evidence type="ECO:0000313" key="9">
    <source>
        <dbReference type="Proteomes" id="UP000243217"/>
    </source>
</evidence>
<dbReference type="GO" id="GO:0032977">
    <property type="term" value="F:membrane insertase activity"/>
    <property type="evidence" value="ECO:0007669"/>
    <property type="project" value="InterPro"/>
</dbReference>
<gene>
    <name evidence="8" type="ORF">THRCLA_07586</name>
</gene>
<reference evidence="8 9" key="1">
    <citation type="journal article" date="2014" name="Genome Biol. Evol.">
        <title>The secreted proteins of Achlya hypogyna and Thraustotheca clavata identify the ancestral oomycete secretome and reveal gene acquisitions by horizontal gene transfer.</title>
        <authorList>
            <person name="Misner I."/>
            <person name="Blouin N."/>
            <person name="Leonard G."/>
            <person name="Richards T.A."/>
            <person name="Lane C.E."/>
        </authorList>
    </citation>
    <scope>NUCLEOTIDE SEQUENCE [LARGE SCALE GENOMIC DNA]</scope>
    <source>
        <strain evidence="8 9">ATCC 34112</strain>
    </source>
</reference>
<dbReference type="EMBL" id="JNBS01002042">
    <property type="protein sequence ID" value="OQR95764.1"/>
    <property type="molecule type" value="Genomic_DNA"/>
</dbReference>
<keyword evidence="2 5" id="KW-0812">Transmembrane</keyword>
<dbReference type="Pfam" id="PF02096">
    <property type="entry name" value="60KD_IMP"/>
    <property type="match status" value="1"/>
</dbReference>
<feature type="domain" description="Membrane insertase YidC/Oxa/ALB C-terminal" evidence="7">
    <location>
        <begin position="111"/>
        <end position="302"/>
    </location>
</feature>
<organism evidence="8 9">
    <name type="scientific">Thraustotheca clavata</name>
    <dbReference type="NCBI Taxonomy" id="74557"/>
    <lineage>
        <taxon>Eukaryota</taxon>
        <taxon>Sar</taxon>
        <taxon>Stramenopiles</taxon>
        <taxon>Oomycota</taxon>
        <taxon>Saprolegniomycetes</taxon>
        <taxon>Saprolegniales</taxon>
        <taxon>Achlyaceae</taxon>
        <taxon>Thraustotheca</taxon>
    </lineage>
</organism>
<comment type="similarity">
    <text evidence="5">Belongs to the OXA1/ALB3/YidC family.</text>
</comment>
<dbReference type="PANTHER" id="PTHR12428">
    <property type="entry name" value="OXA1"/>
    <property type="match status" value="1"/>
</dbReference>
<dbReference type="OrthoDB" id="2148490at2759"/>
<feature type="transmembrane region" description="Helical" evidence="6">
    <location>
        <begin position="111"/>
        <end position="134"/>
    </location>
</feature>
<dbReference type="STRING" id="74557.A0A1V9ZCP9"/>
<evidence type="ECO:0000313" key="8">
    <source>
        <dbReference type="EMBL" id="OQR95764.1"/>
    </source>
</evidence>
<comment type="caution">
    <text evidence="8">The sequence shown here is derived from an EMBL/GenBank/DDBJ whole genome shotgun (WGS) entry which is preliminary data.</text>
</comment>
<dbReference type="NCBIfam" id="TIGR03592">
    <property type="entry name" value="yidC_oxa1_cterm"/>
    <property type="match status" value="1"/>
</dbReference>
<protein>
    <submittedName>
        <fullName evidence="8">Mitochondrial inner membrane protein OXA1</fullName>
    </submittedName>
</protein>
<evidence type="ECO:0000256" key="4">
    <source>
        <dbReference type="ARBA" id="ARBA00023136"/>
    </source>
</evidence>
<dbReference type="GO" id="GO:0032979">
    <property type="term" value="P:protein insertion into mitochondrial inner membrane from matrix"/>
    <property type="evidence" value="ECO:0007669"/>
    <property type="project" value="TreeGrafter"/>
</dbReference>
<evidence type="ECO:0000259" key="7">
    <source>
        <dbReference type="Pfam" id="PF02096"/>
    </source>
</evidence>
<dbReference type="PANTHER" id="PTHR12428:SF65">
    <property type="entry name" value="CYTOCHROME C OXIDASE ASSEMBLY PROTEIN COX18, MITOCHONDRIAL"/>
    <property type="match status" value="1"/>
</dbReference>
<evidence type="ECO:0000256" key="3">
    <source>
        <dbReference type="ARBA" id="ARBA00022989"/>
    </source>
</evidence>
<keyword evidence="3 6" id="KW-1133">Transmembrane helix</keyword>